<comment type="caution">
    <text evidence="5">The sequence shown here is derived from an EMBL/GenBank/DDBJ whole genome shotgun (WGS) entry which is preliminary data.</text>
</comment>
<organism evidence="5 6">
    <name type="scientific">Oxobacter pfennigii</name>
    <dbReference type="NCBI Taxonomy" id="36849"/>
    <lineage>
        <taxon>Bacteria</taxon>
        <taxon>Bacillati</taxon>
        <taxon>Bacillota</taxon>
        <taxon>Clostridia</taxon>
        <taxon>Eubacteriales</taxon>
        <taxon>Clostridiaceae</taxon>
        <taxon>Oxobacter</taxon>
    </lineage>
</organism>
<accession>A0A0P8X2S2</accession>
<keyword evidence="3" id="KW-0238">DNA-binding</keyword>
<proteinExistence type="inferred from homology"/>
<evidence type="ECO:0000313" key="6">
    <source>
        <dbReference type="Proteomes" id="UP000050326"/>
    </source>
</evidence>
<sequence length="120" mass="13732">MIDYKLAQSETKFAELIWQHEPINSGELVRLCEKELGWKKSTTYTVLKKLCDKGIFTNKNAVVSSLIKKDEFYAGQSRRFVEDTFGGSLPKFLTAFIGGGKLSDRQAEELKKLIDRHKED</sequence>
<gene>
    <name evidence="5" type="primary">blaI_1</name>
    <name evidence="5" type="ORF">OXPF_15750</name>
</gene>
<dbReference type="GO" id="GO:0045892">
    <property type="term" value="P:negative regulation of DNA-templated transcription"/>
    <property type="evidence" value="ECO:0007669"/>
    <property type="project" value="InterPro"/>
</dbReference>
<dbReference type="AlphaFoldDB" id="A0A0P8X2S2"/>
<dbReference type="GO" id="GO:0003677">
    <property type="term" value="F:DNA binding"/>
    <property type="evidence" value="ECO:0007669"/>
    <property type="project" value="UniProtKB-KW"/>
</dbReference>
<comment type="similarity">
    <text evidence="1">Belongs to the BlaI transcriptional regulatory family.</text>
</comment>
<keyword evidence="6" id="KW-1185">Reference proteome</keyword>
<dbReference type="InterPro" id="IPR036388">
    <property type="entry name" value="WH-like_DNA-bd_sf"/>
</dbReference>
<reference evidence="5 6" key="1">
    <citation type="submission" date="2015-09" db="EMBL/GenBank/DDBJ databases">
        <title>Genome sequence of Oxobacter pfennigii DSM 3222.</title>
        <authorList>
            <person name="Poehlein A."/>
            <person name="Bengelsdorf F.R."/>
            <person name="Schiel-Bengelsdorf B."/>
            <person name="Duerre P."/>
            <person name="Daniel R."/>
        </authorList>
    </citation>
    <scope>NUCLEOTIDE SEQUENCE [LARGE SCALE GENOMIC DNA]</scope>
    <source>
        <strain evidence="5 6">DSM 3222</strain>
    </source>
</reference>
<evidence type="ECO:0000256" key="4">
    <source>
        <dbReference type="ARBA" id="ARBA00023163"/>
    </source>
</evidence>
<dbReference type="RefSeq" id="WP_054874635.1">
    <property type="nucleotide sequence ID" value="NZ_LKET01000028.1"/>
</dbReference>
<dbReference type="Proteomes" id="UP000050326">
    <property type="component" value="Unassembled WGS sequence"/>
</dbReference>
<evidence type="ECO:0000256" key="1">
    <source>
        <dbReference type="ARBA" id="ARBA00011046"/>
    </source>
</evidence>
<evidence type="ECO:0000256" key="3">
    <source>
        <dbReference type="ARBA" id="ARBA00023125"/>
    </source>
</evidence>
<dbReference type="Gene3D" id="1.10.4040.10">
    <property type="entry name" value="Penicillinase repressor domain"/>
    <property type="match status" value="1"/>
</dbReference>
<keyword evidence="4" id="KW-0804">Transcription</keyword>
<dbReference type="InterPro" id="IPR005650">
    <property type="entry name" value="BlaI_family"/>
</dbReference>
<dbReference type="EMBL" id="LKET01000028">
    <property type="protein sequence ID" value="KPU45097.1"/>
    <property type="molecule type" value="Genomic_DNA"/>
</dbReference>
<dbReference type="PATRIC" id="fig|36849.3.peg.1666"/>
<name>A0A0P8X2S2_9CLOT</name>
<evidence type="ECO:0000256" key="2">
    <source>
        <dbReference type="ARBA" id="ARBA00023015"/>
    </source>
</evidence>
<protein>
    <submittedName>
        <fullName evidence="5">Penicillinase repressor</fullName>
    </submittedName>
</protein>
<dbReference type="InterPro" id="IPR036390">
    <property type="entry name" value="WH_DNA-bd_sf"/>
</dbReference>
<dbReference type="Pfam" id="PF03965">
    <property type="entry name" value="Penicillinase_R"/>
    <property type="match status" value="1"/>
</dbReference>
<dbReference type="Gene3D" id="1.10.10.10">
    <property type="entry name" value="Winged helix-like DNA-binding domain superfamily/Winged helix DNA-binding domain"/>
    <property type="match status" value="1"/>
</dbReference>
<evidence type="ECO:0000313" key="5">
    <source>
        <dbReference type="EMBL" id="KPU45097.1"/>
    </source>
</evidence>
<dbReference type="SUPFAM" id="SSF46785">
    <property type="entry name" value="Winged helix' DNA-binding domain"/>
    <property type="match status" value="1"/>
</dbReference>
<dbReference type="OrthoDB" id="9795583at2"/>
<dbReference type="STRING" id="36849.OXPF_15750"/>
<dbReference type="PIRSF" id="PIRSF019455">
    <property type="entry name" value="CopR_AtkY"/>
    <property type="match status" value="1"/>
</dbReference>
<keyword evidence="2" id="KW-0805">Transcription regulation</keyword>